<keyword evidence="1" id="KW-0175">Coiled coil</keyword>
<dbReference type="OrthoDB" id="100433at2157"/>
<organism evidence="2 3">
    <name type="scientific">Thermococcus barophilus (strain DSM 11836 / MP)</name>
    <dbReference type="NCBI Taxonomy" id="391623"/>
    <lineage>
        <taxon>Archaea</taxon>
        <taxon>Methanobacteriati</taxon>
        <taxon>Methanobacteriota</taxon>
        <taxon>Thermococci</taxon>
        <taxon>Thermococcales</taxon>
        <taxon>Thermococcaceae</taxon>
        <taxon>Thermococcus</taxon>
    </lineage>
</organism>
<dbReference type="PATRIC" id="fig|391623.17.peg.1867"/>
<dbReference type="KEGG" id="tba:TERMP_01868"/>
<proteinExistence type="predicted"/>
<dbReference type="AlphaFoldDB" id="F0LKK9"/>
<feature type="coiled-coil region" evidence="1">
    <location>
        <begin position="61"/>
        <end position="122"/>
    </location>
</feature>
<protein>
    <submittedName>
        <fullName evidence="2">Uncharacterized protein</fullName>
    </submittedName>
</protein>
<dbReference type="EMBL" id="CP002372">
    <property type="protein sequence ID" value="ADT84843.1"/>
    <property type="molecule type" value="Genomic_DNA"/>
</dbReference>
<evidence type="ECO:0000256" key="1">
    <source>
        <dbReference type="SAM" id="Coils"/>
    </source>
</evidence>
<name>F0LKK9_THEBM</name>
<dbReference type="RefSeq" id="WP_013468139.1">
    <property type="nucleotide sequence ID" value="NC_014804.1"/>
</dbReference>
<gene>
    <name evidence="2" type="ordered locus">TERMP_01868</name>
</gene>
<keyword evidence="3" id="KW-1185">Reference proteome</keyword>
<dbReference type="Proteomes" id="UP000007478">
    <property type="component" value="Chromosome"/>
</dbReference>
<reference evidence="2 3" key="1">
    <citation type="journal article" date="2011" name="J. Bacteriol.">
        <title>Complete genome sequence of the hyperthermophilic, piezophilic, heterotrophic, and carboxydotrophic archaeon Thermococcus barophilus MP.</title>
        <authorList>
            <person name="Vannier P."/>
            <person name="Marteinsson V.T."/>
            <person name="Fridjonsson O.H."/>
            <person name="Oger P."/>
            <person name="Jebbar M."/>
        </authorList>
    </citation>
    <scope>NUCLEOTIDE SEQUENCE [LARGE SCALE GENOMIC DNA]</scope>
    <source>
        <strain evidence="3">DSM 11836 / MP</strain>
    </source>
</reference>
<accession>F0LKK9</accession>
<dbReference type="eggNOG" id="arCOG00369">
    <property type="taxonomic scope" value="Archaea"/>
</dbReference>
<evidence type="ECO:0000313" key="3">
    <source>
        <dbReference type="Proteomes" id="UP000007478"/>
    </source>
</evidence>
<dbReference type="HOGENOM" id="CLU_1136106_0_0_2"/>
<dbReference type="GeneID" id="10042184"/>
<evidence type="ECO:0000313" key="2">
    <source>
        <dbReference type="EMBL" id="ADT84843.1"/>
    </source>
</evidence>
<sequence>MHEFDKSIFKFLMSSGGTIASNLKPYLSLALEIYGVFEIISKFIQWRREVERKRRLRKSLASTFQKKLDKAKRDLEQLADDIAYAFGALFMYSTAIPPFEPKEKAQRIVNQIERDYKEMTKSMYELMKLVRRHRNMIIDALDLDETQILLLDGLATAFKNETPDIESLTDYLPLIVEEIQKSKKERQIFSQELGKQLGKFNSTYGLVTINHALGINRQYKQCFKKAARHGIREFLRRFNECRTRPKQKHLPPKKK</sequence>